<name>A0ABW0AJQ6_9ACTN</name>
<dbReference type="InterPro" id="IPR000182">
    <property type="entry name" value="GNAT_dom"/>
</dbReference>
<keyword evidence="5" id="KW-1185">Reference proteome</keyword>
<feature type="domain" description="N-acetyltransferase" evidence="3">
    <location>
        <begin position="6"/>
        <end position="153"/>
    </location>
</feature>
<evidence type="ECO:0000313" key="5">
    <source>
        <dbReference type="Proteomes" id="UP001596160"/>
    </source>
</evidence>
<dbReference type="EC" id="2.3.-.-" evidence="4"/>
<evidence type="ECO:0000256" key="2">
    <source>
        <dbReference type="ARBA" id="ARBA00023315"/>
    </source>
</evidence>
<dbReference type="GO" id="GO:0016746">
    <property type="term" value="F:acyltransferase activity"/>
    <property type="evidence" value="ECO:0007669"/>
    <property type="project" value="UniProtKB-KW"/>
</dbReference>
<dbReference type="Pfam" id="PF13508">
    <property type="entry name" value="Acetyltransf_7"/>
    <property type="match status" value="1"/>
</dbReference>
<dbReference type="RefSeq" id="WP_344478787.1">
    <property type="nucleotide sequence ID" value="NZ_BAAASB010000010.1"/>
</dbReference>
<evidence type="ECO:0000259" key="3">
    <source>
        <dbReference type="PROSITE" id="PS51186"/>
    </source>
</evidence>
<sequence>MSGNGVLLRRAGDTDARPAADVWLRSFAAALPTVRRAHTEDDVREWFARVLVPQYETWVAVTETGVAGVLVLHGEELKQLYLDPRWRGRGLGDRFIALAKHERPAGLSLWTFQVNAPARRFYERHGFTEAGRTDGARNDEREPDIHYLWSPGA</sequence>
<dbReference type="InterPro" id="IPR016181">
    <property type="entry name" value="Acyl_CoA_acyltransferase"/>
</dbReference>
<dbReference type="Proteomes" id="UP001596160">
    <property type="component" value="Unassembled WGS sequence"/>
</dbReference>
<gene>
    <name evidence="4" type="ORF">ACFPRH_19890</name>
</gene>
<dbReference type="PROSITE" id="PS51186">
    <property type="entry name" value="GNAT"/>
    <property type="match status" value="1"/>
</dbReference>
<dbReference type="PANTHER" id="PTHR43877">
    <property type="entry name" value="AMINOALKYLPHOSPHONATE N-ACETYLTRANSFERASE-RELATED-RELATED"/>
    <property type="match status" value="1"/>
</dbReference>
<keyword evidence="1 4" id="KW-0808">Transferase</keyword>
<accession>A0ABW0AJQ6</accession>
<evidence type="ECO:0000313" key="4">
    <source>
        <dbReference type="EMBL" id="MFC5153998.1"/>
    </source>
</evidence>
<comment type="caution">
    <text evidence="4">The sequence shown here is derived from an EMBL/GenBank/DDBJ whole genome shotgun (WGS) entry which is preliminary data.</text>
</comment>
<evidence type="ECO:0000256" key="1">
    <source>
        <dbReference type="ARBA" id="ARBA00022679"/>
    </source>
</evidence>
<proteinExistence type="predicted"/>
<reference evidence="5" key="1">
    <citation type="journal article" date="2019" name="Int. J. Syst. Evol. Microbiol.">
        <title>The Global Catalogue of Microorganisms (GCM) 10K type strain sequencing project: providing services to taxonomists for standard genome sequencing and annotation.</title>
        <authorList>
            <consortium name="The Broad Institute Genomics Platform"/>
            <consortium name="The Broad Institute Genome Sequencing Center for Infectious Disease"/>
            <person name="Wu L."/>
            <person name="Ma J."/>
        </authorList>
    </citation>
    <scope>NUCLEOTIDE SEQUENCE [LARGE SCALE GENOMIC DNA]</scope>
    <source>
        <strain evidence="5">PCU 266</strain>
    </source>
</reference>
<dbReference type="InterPro" id="IPR050832">
    <property type="entry name" value="Bact_Acetyltransf"/>
</dbReference>
<dbReference type="SUPFAM" id="SSF55729">
    <property type="entry name" value="Acyl-CoA N-acyltransferases (Nat)"/>
    <property type="match status" value="1"/>
</dbReference>
<protein>
    <submittedName>
        <fullName evidence="4">GNAT family N-acetyltransferase</fullName>
        <ecNumber evidence="4">2.3.-.-</ecNumber>
    </submittedName>
</protein>
<organism evidence="4 5">
    <name type="scientific">Streptomyces amakusaensis</name>
    <dbReference type="NCBI Taxonomy" id="67271"/>
    <lineage>
        <taxon>Bacteria</taxon>
        <taxon>Bacillati</taxon>
        <taxon>Actinomycetota</taxon>
        <taxon>Actinomycetes</taxon>
        <taxon>Kitasatosporales</taxon>
        <taxon>Streptomycetaceae</taxon>
        <taxon>Streptomyces</taxon>
    </lineage>
</organism>
<keyword evidence="2 4" id="KW-0012">Acyltransferase</keyword>
<dbReference type="EMBL" id="JBHSKP010000012">
    <property type="protein sequence ID" value="MFC5153998.1"/>
    <property type="molecule type" value="Genomic_DNA"/>
</dbReference>
<dbReference type="Gene3D" id="3.40.630.30">
    <property type="match status" value="1"/>
</dbReference>